<dbReference type="GO" id="GO:0040029">
    <property type="term" value="P:epigenetic regulation of gene expression"/>
    <property type="evidence" value="ECO:0007669"/>
    <property type="project" value="TreeGrafter"/>
</dbReference>
<dbReference type="AlphaFoldDB" id="A0A7V6DNT3"/>
<dbReference type="Gene3D" id="3.40.800.20">
    <property type="entry name" value="Histone deacetylase domain"/>
    <property type="match status" value="1"/>
</dbReference>
<comment type="similarity">
    <text evidence="1">Belongs to the histone deacetylase family.</text>
</comment>
<dbReference type="PANTHER" id="PTHR10625:SF10">
    <property type="entry name" value="HISTONE DEACETYLASE HDAC1"/>
    <property type="match status" value="1"/>
</dbReference>
<dbReference type="InterPro" id="IPR023801">
    <property type="entry name" value="His_deacetylse_dom"/>
</dbReference>
<proteinExistence type="inferred from homology"/>
<dbReference type="GO" id="GO:0004407">
    <property type="term" value="F:histone deacetylase activity"/>
    <property type="evidence" value="ECO:0007669"/>
    <property type="project" value="TreeGrafter"/>
</dbReference>
<feature type="domain" description="Histone deacetylase" evidence="2">
    <location>
        <begin position="22"/>
        <end position="313"/>
    </location>
</feature>
<dbReference type="Pfam" id="PF00850">
    <property type="entry name" value="Hist_deacetyl"/>
    <property type="match status" value="1"/>
</dbReference>
<sequence length="322" mass="36247">MLRRTGYIFALRYALHDPGSEHPEHLARLKAIQKDLESSNVLELLVRLRPNYAPREWVERLHDPGYVQRFKEACEQGRLTFDDEDCGISRDSFETALLAAGGVMLAVDVVMRGQVDNAFCAVRPPGHHAERDRAMGFCFFNNVAIGAVYALENYGLQRVAIVDWDAHHGNGTQHLFEEDPRVFFVSLHGDPHICYPGTGYRDEEGKGAGKGFTLNLPLPLRSGDAQYLEALQSEALPRLRRFAPQLVFISAGFDAHEKDPMSPMRVTRKGYRRMGELILELAQETAQGRLITVLEGGYALGVLEECVEDHVRMLLGIPYDHF</sequence>
<evidence type="ECO:0000313" key="3">
    <source>
        <dbReference type="EMBL" id="HHS28466.1"/>
    </source>
</evidence>
<evidence type="ECO:0000259" key="2">
    <source>
        <dbReference type="Pfam" id="PF00850"/>
    </source>
</evidence>
<organism evidence="3">
    <name type="scientific">Desulfobacca acetoxidans</name>
    <dbReference type="NCBI Taxonomy" id="60893"/>
    <lineage>
        <taxon>Bacteria</taxon>
        <taxon>Pseudomonadati</taxon>
        <taxon>Thermodesulfobacteriota</taxon>
        <taxon>Desulfobaccia</taxon>
        <taxon>Desulfobaccales</taxon>
        <taxon>Desulfobaccaceae</taxon>
        <taxon>Desulfobacca</taxon>
    </lineage>
</organism>
<accession>A0A7V6DNT3</accession>
<evidence type="ECO:0000256" key="1">
    <source>
        <dbReference type="ARBA" id="ARBA00005947"/>
    </source>
</evidence>
<dbReference type="EMBL" id="DTGR01000030">
    <property type="protein sequence ID" value="HHS28466.1"/>
    <property type="molecule type" value="Genomic_DNA"/>
</dbReference>
<dbReference type="PANTHER" id="PTHR10625">
    <property type="entry name" value="HISTONE DEACETYLASE HDAC1-RELATED"/>
    <property type="match status" value="1"/>
</dbReference>
<reference evidence="3" key="1">
    <citation type="journal article" date="2020" name="mSystems">
        <title>Genome- and Community-Level Interaction Insights into Carbon Utilization and Element Cycling Functions of Hydrothermarchaeota in Hydrothermal Sediment.</title>
        <authorList>
            <person name="Zhou Z."/>
            <person name="Liu Y."/>
            <person name="Xu W."/>
            <person name="Pan J."/>
            <person name="Luo Z.H."/>
            <person name="Li M."/>
        </authorList>
    </citation>
    <scope>NUCLEOTIDE SEQUENCE [LARGE SCALE GENOMIC DNA]</scope>
    <source>
        <strain evidence="3">SpSt-767</strain>
    </source>
</reference>
<dbReference type="InterPro" id="IPR023696">
    <property type="entry name" value="Ureohydrolase_dom_sf"/>
</dbReference>
<name>A0A7V6DNT3_9BACT</name>
<protein>
    <submittedName>
        <fullName evidence="3">Histone deacetylase</fullName>
    </submittedName>
</protein>
<dbReference type="SUPFAM" id="SSF52768">
    <property type="entry name" value="Arginase/deacetylase"/>
    <property type="match status" value="1"/>
</dbReference>
<dbReference type="InterPro" id="IPR037138">
    <property type="entry name" value="His_deacetylse_dom_sf"/>
</dbReference>
<dbReference type="InterPro" id="IPR000286">
    <property type="entry name" value="HDACs"/>
</dbReference>
<dbReference type="PRINTS" id="PR01270">
    <property type="entry name" value="HDASUPER"/>
</dbReference>
<gene>
    <name evidence="3" type="ORF">ENV52_02030</name>
</gene>
<comment type="caution">
    <text evidence="3">The sequence shown here is derived from an EMBL/GenBank/DDBJ whole genome shotgun (WGS) entry which is preliminary data.</text>
</comment>
<dbReference type="CDD" id="cd09992">
    <property type="entry name" value="HDAC_classII"/>
    <property type="match status" value="1"/>
</dbReference>